<dbReference type="AlphaFoldDB" id="A0A6N8I448"/>
<gene>
    <name evidence="1" type="ORF">CAFE_31150</name>
</gene>
<name>A0A6N8I448_9FIRM</name>
<evidence type="ECO:0000313" key="1">
    <source>
        <dbReference type="EMBL" id="MVB12380.1"/>
    </source>
</evidence>
<dbReference type="EMBL" id="VWXL01000089">
    <property type="protein sequence ID" value="MVB12380.1"/>
    <property type="molecule type" value="Genomic_DNA"/>
</dbReference>
<proteinExistence type="predicted"/>
<comment type="caution">
    <text evidence="1">The sequence shown here is derived from an EMBL/GenBank/DDBJ whole genome shotgun (WGS) entry which is preliminary data.</text>
</comment>
<sequence length="76" mass="8282">MGKPLIIVGSITNAIKSRNILAWMGIRSYVERTPRSGPNGGCGYSIYVPERTDEAEDILIRYGIRVGGRAERGDAS</sequence>
<organism evidence="1 2">
    <name type="scientific">Caproicibacter fermentans</name>
    <dbReference type="NCBI Taxonomy" id="2576756"/>
    <lineage>
        <taxon>Bacteria</taxon>
        <taxon>Bacillati</taxon>
        <taxon>Bacillota</taxon>
        <taxon>Clostridia</taxon>
        <taxon>Eubacteriales</taxon>
        <taxon>Acutalibacteraceae</taxon>
        <taxon>Caproicibacter</taxon>
    </lineage>
</organism>
<protein>
    <submittedName>
        <fullName evidence="1">Uncharacterized protein</fullName>
    </submittedName>
</protein>
<accession>A0A6N8I448</accession>
<dbReference type="RefSeq" id="WP_228725023.1">
    <property type="nucleotide sequence ID" value="NZ_CP060286.1"/>
</dbReference>
<dbReference type="Proteomes" id="UP000469440">
    <property type="component" value="Unassembled WGS sequence"/>
</dbReference>
<keyword evidence="2" id="KW-1185">Reference proteome</keyword>
<evidence type="ECO:0000313" key="2">
    <source>
        <dbReference type="Proteomes" id="UP000469440"/>
    </source>
</evidence>
<reference evidence="1 2" key="1">
    <citation type="submission" date="2019-09" db="EMBL/GenBank/DDBJ databases">
        <title>Genome sequence of Clostridium sp. EA1.</title>
        <authorList>
            <person name="Poehlein A."/>
            <person name="Bengelsdorf F.R."/>
            <person name="Daniel R."/>
        </authorList>
    </citation>
    <scope>NUCLEOTIDE SEQUENCE [LARGE SCALE GENOMIC DNA]</scope>
    <source>
        <strain evidence="1 2">EA1</strain>
    </source>
</reference>